<accession>A0ABZ0LTR1</accession>
<dbReference type="InterPro" id="IPR015330">
    <property type="entry name" value="DNA_primase/pol_bifunc_N"/>
</dbReference>
<name>A0ABZ0LTR1_9ACTN</name>
<dbReference type="SUPFAM" id="SSF56747">
    <property type="entry name" value="Prim-pol domain"/>
    <property type="match status" value="1"/>
</dbReference>
<dbReference type="EMBL" id="CP137573">
    <property type="protein sequence ID" value="WOX22725.1"/>
    <property type="molecule type" value="Genomic_DNA"/>
</dbReference>
<evidence type="ECO:0000313" key="3">
    <source>
        <dbReference type="Proteomes" id="UP001301731"/>
    </source>
</evidence>
<dbReference type="CDD" id="cd04859">
    <property type="entry name" value="Prim_Pol"/>
    <property type="match status" value="1"/>
</dbReference>
<keyword evidence="3" id="KW-1185">Reference proteome</keyword>
<dbReference type="Pfam" id="PF09250">
    <property type="entry name" value="Prim-Pol"/>
    <property type="match status" value="1"/>
</dbReference>
<dbReference type="RefSeq" id="WP_318103920.1">
    <property type="nucleotide sequence ID" value="NZ_CP137573.1"/>
</dbReference>
<feature type="domain" description="DNA primase/polymerase bifunctional N-terminal" evidence="1">
    <location>
        <begin position="19"/>
        <end position="194"/>
    </location>
</feature>
<evidence type="ECO:0000259" key="1">
    <source>
        <dbReference type="SMART" id="SM00943"/>
    </source>
</evidence>
<sequence length="304" mass="32435">MTYPTPVQRDGRRPLLDAALAAAARGWHVFPLIPGDKRPAVANWENRATTDPERIRRCWAHAPYNIGIATGPSGLVIVDLDTAKSSQDRPPAKWDRPGIQDGHDVLVALCEDVAGDAELTLASHTVRTASGGTHLYFAAPGDVELRNTAGKLGWKIDTRAHGGYIVGAGSSLTRQATGYRAVVDMTPAPLPGWLLELLRPAPLPPQEPIAVELSSDRRGKWLRAAVDGELQRVANSQAHEHNNALYIAAVALGQLVEGGELGEGEVTAWLAAAALQVGQGDREARRTIASGLKAGARRPRRLAA</sequence>
<gene>
    <name evidence="2" type="ORF">R2D22_15485</name>
</gene>
<reference evidence="2 3" key="1">
    <citation type="submission" date="2023-10" db="EMBL/GenBank/DDBJ databases">
        <title>The genome sequence of Streptomyces sp. HUAS YS2.</title>
        <authorList>
            <person name="Mo P."/>
        </authorList>
    </citation>
    <scope>NUCLEOTIDE SEQUENCE [LARGE SCALE GENOMIC DNA]</scope>
    <source>
        <strain evidence="2 3">HUAS YS2</strain>
    </source>
</reference>
<organism evidence="2 3">
    <name type="scientific">Streptomyces solicathayae</name>
    <dbReference type="NCBI Taxonomy" id="3081768"/>
    <lineage>
        <taxon>Bacteria</taxon>
        <taxon>Bacillati</taxon>
        <taxon>Actinomycetota</taxon>
        <taxon>Actinomycetes</taxon>
        <taxon>Kitasatosporales</taxon>
        <taxon>Streptomycetaceae</taxon>
        <taxon>Streptomyces</taxon>
    </lineage>
</organism>
<evidence type="ECO:0000313" key="2">
    <source>
        <dbReference type="EMBL" id="WOX22725.1"/>
    </source>
</evidence>
<dbReference type="Proteomes" id="UP001301731">
    <property type="component" value="Chromosome"/>
</dbReference>
<dbReference type="SMART" id="SM00943">
    <property type="entry name" value="Prim-Pol"/>
    <property type="match status" value="1"/>
</dbReference>
<proteinExistence type="predicted"/>
<dbReference type="Gene3D" id="3.30.720.160">
    <property type="entry name" value="Bifunctional DNA primase/polymerase, N-terminal"/>
    <property type="match status" value="1"/>
</dbReference>
<protein>
    <submittedName>
        <fullName evidence="2">Bifunctional DNA primase/polymerase</fullName>
    </submittedName>
</protein>